<dbReference type="InterPro" id="IPR012135">
    <property type="entry name" value="Dihydroorotate_DH_1_2"/>
</dbReference>
<dbReference type="InterPro" id="IPR050074">
    <property type="entry name" value="DHO_dehydrogenase"/>
</dbReference>
<keyword evidence="4" id="KW-0288">FMN</keyword>
<reference evidence="9" key="1">
    <citation type="journal article" date="2021" name="PeerJ">
        <title>Extensive microbial diversity within the chicken gut microbiome revealed by metagenomics and culture.</title>
        <authorList>
            <person name="Gilroy R."/>
            <person name="Ravi A."/>
            <person name="Getino M."/>
            <person name="Pursley I."/>
            <person name="Horton D.L."/>
            <person name="Alikhan N.F."/>
            <person name="Baker D."/>
            <person name="Gharbi K."/>
            <person name="Hall N."/>
            <person name="Watson M."/>
            <person name="Adriaenssens E.M."/>
            <person name="Foster-Nyarko E."/>
            <person name="Jarju S."/>
            <person name="Secka A."/>
            <person name="Antonio M."/>
            <person name="Oren A."/>
            <person name="Chaudhuri R.R."/>
            <person name="La Ragione R."/>
            <person name="Hildebrand F."/>
            <person name="Pallen M.J."/>
        </authorList>
    </citation>
    <scope>NUCLEOTIDE SEQUENCE</scope>
    <source>
        <strain evidence="9">ChiGjej3B3-7470</strain>
    </source>
</reference>
<dbReference type="GO" id="GO:0006207">
    <property type="term" value="P:'de novo' pyrimidine nucleobase biosynthetic process"/>
    <property type="evidence" value="ECO:0007669"/>
    <property type="project" value="TreeGrafter"/>
</dbReference>
<keyword evidence="6" id="KW-0560">Oxidoreductase</keyword>
<dbReference type="EMBL" id="DYZF01000067">
    <property type="protein sequence ID" value="HJE50899.1"/>
    <property type="molecule type" value="Genomic_DNA"/>
</dbReference>
<dbReference type="PANTHER" id="PTHR48109:SF3">
    <property type="entry name" value="SLL0744 PROTEIN"/>
    <property type="match status" value="1"/>
</dbReference>
<dbReference type="Gene3D" id="3.20.20.70">
    <property type="entry name" value="Aldolase class I"/>
    <property type="match status" value="1"/>
</dbReference>
<feature type="coiled-coil region" evidence="7">
    <location>
        <begin position="50"/>
        <end position="77"/>
    </location>
</feature>
<dbReference type="PANTHER" id="PTHR48109">
    <property type="entry name" value="DIHYDROOROTATE DEHYDROGENASE (QUINONE), MITOCHONDRIAL-RELATED"/>
    <property type="match status" value="1"/>
</dbReference>
<dbReference type="GO" id="GO:0006222">
    <property type="term" value="P:UMP biosynthetic process"/>
    <property type="evidence" value="ECO:0007669"/>
    <property type="project" value="InterPro"/>
</dbReference>
<evidence type="ECO:0000313" key="9">
    <source>
        <dbReference type="EMBL" id="HJE50899.1"/>
    </source>
</evidence>
<feature type="domain" description="Dihydroorotate dehydrogenase catalytic" evidence="8">
    <location>
        <begin position="9"/>
        <end position="296"/>
    </location>
</feature>
<accession>A0A921JPV9</accession>
<evidence type="ECO:0000259" key="8">
    <source>
        <dbReference type="Pfam" id="PF01180"/>
    </source>
</evidence>
<evidence type="ECO:0000256" key="7">
    <source>
        <dbReference type="SAM" id="Coils"/>
    </source>
</evidence>
<keyword evidence="3" id="KW-0285">Flavoprotein</keyword>
<organism evidence="9 10">
    <name type="scientific">Tessaracoccus flavescens</name>
    <dbReference type="NCBI Taxonomy" id="399497"/>
    <lineage>
        <taxon>Bacteria</taxon>
        <taxon>Bacillati</taxon>
        <taxon>Actinomycetota</taxon>
        <taxon>Actinomycetes</taxon>
        <taxon>Propionibacteriales</taxon>
        <taxon>Propionibacteriaceae</taxon>
        <taxon>Tessaracoccus</taxon>
    </lineage>
</organism>
<dbReference type="Pfam" id="PF01180">
    <property type="entry name" value="DHO_dh"/>
    <property type="match status" value="1"/>
</dbReference>
<comment type="cofactor">
    <cofactor evidence="1">
        <name>FMN</name>
        <dbReference type="ChEBI" id="CHEBI:58210"/>
    </cofactor>
</comment>
<evidence type="ECO:0000313" key="10">
    <source>
        <dbReference type="Proteomes" id="UP000712713"/>
    </source>
</evidence>
<dbReference type="PIRSF" id="PIRSF000164">
    <property type="entry name" value="DHO_oxidase"/>
    <property type="match status" value="1"/>
</dbReference>
<dbReference type="InterPro" id="IPR013785">
    <property type="entry name" value="Aldolase_TIM"/>
</dbReference>
<comment type="caution">
    <text evidence="9">The sequence shown here is derived from an EMBL/GenBank/DDBJ whole genome shotgun (WGS) entry which is preliminary data.</text>
</comment>
<protein>
    <submittedName>
        <fullName evidence="9">Dihydroorotate dehydrogenase-like protein</fullName>
    </submittedName>
</protein>
<gene>
    <name evidence="9" type="ORF">K8V15_02790</name>
</gene>
<dbReference type="NCBIfam" id="NF005741">
    <property type="entry name" value="PRK07565.1"/>
    <property type="match status" value="1"/>
</dbReference>
<dbReference type="GO" id="GO:0005737">
    <property type="term" value="C:cytoplasm"/>
    <property type="evidence" value="ECO:0007669"/>
    <property type="project" value="InterPro"/>
</dbReference>
<reference evidence="9" key="2">
    <citation type="submission" date="2021-09" db="EMBL/GenBank/DDBJ databases">
        <authorList>
            <person name="Gilroy R."/>
        </authorList>
    </citation>
    <scope>NUCLEOTIDE SEQUENCE</scope>
    <source>
        <strain evidence="9">ChiGjej3B3-7470</strain>
    </source>
</reference>
<dbReference type="InterPro" id="IPR005720">
    <property type="entry name" value="Dihydroorotate_DH_cat"/>
</dbReference>
<sequence length="342" mass="36512">MIDRHHVSLETNYMGLTLRNPVVASAGPLTQTVDGVKSLADGGVGAVVMYSLFEEQIRREAEAMAELEEMYEDSYAESLSFFPSVPDSDRDASHAYLTLVEESAKAIDVPLIASLNGSSMGGWTQTARRLADAGASAIELNIYFVPGDIFMSGSAVEERHVEIVSAVKDTVDIPVAVKLSPFFSSVGNMALQLDAAGADGLVLFNRFLQPDIDLGRVTVESGVSLSSPVEARLPRTWIAVLHGKLRASLAATTGVDTADDVIKYILAGADVVMTTSALLRHGTAYSSVLVDGLAKWLSAREISLSKARGLLAVPENAEASAYEREGYVSALHKAKETYGSLR</sequence>
<evidence type="ECO:0000256" key="3">
    <source>
        <dbReference type="ARBA" id="ARBA00022630"/>
    </source>
</evidence>
<dbReference type="GO" id="GO:0004152">
    <property type="term" value="F:dihydroorotate dehydrogenase activity"/>
    <property type="evidence" value="ECO:0007669"/>
    <property type="project" value="InterPro"/>
</dbReference>
<proteinExistence type="predicted"/>
<evidence type="ECO:0000256" key="2">
    <source>
        <dbReference type="ARBA" id="ARBA00004725"/>
    </source>
</evidence>
<dbReference type="Proteomes" id="UP000712713">
    <property type="component" value="Unassembled WGS sequence"/>
</dbReference>
<keyword evidence="5" id="KW-0665">Pyrimidine biosynthesis</keyword>
<keyword evidence="7" id="KW-0175">Coiled coil</keyword>
<evidence type="ECO:0000256" key="5">
    <source>
        <dbReference type="ARBA" id="ARBA00022975"/>
    </source>
</evidence>
<dbReference type="AlphaFoldDB" id="A0A921JPV9"/>
<evidence type="ECO:0000256" key="4">
    <source>
        <dbReference type="ARBA" id="ARBA00022643"/>
    </source>
</evidence>
<evidence type="ECO:0000256" key="1">
    <source>
        <dbReference type="ARBA" id="ARBA00001917"/>
    </source>
</evidence>
<evidence type="ECO:0000256" key="6">
    <source>
        <dbReference type="ARBA" id="ARBA00023002"/>
    </source>
</evidence>
<name>A0A921JPV9_9ACTN</name>
<dbReference type="SUPFAM" id="SSF51395">
    <property type="entry name" value="FMN-linked oxidoreductases"/>
    <property type="match status" value="1"/>
</dbReference>
<comment type="pathway">
    <text evidence="2">Pyrimidine metabolism; UMP biosynthesis via de novo pathway.</text>
</comment>